<dbReference type="GO" id="GO:0004553">
    <property type="term" value="F:hydrolase activity, hydrolyzing O-glycosyl compounds"/>
    <property type="evidence" value="ECO:0007669"/>
    <property type="project" value="InterPro"/>
</dbReference>
<dbReference type="EMBL" id="QGDT01000005">
    <property type="protein sequence ID" value="PWJ58039.1"/>
    <property type="molecule type" value="Genomic_DNA"/>
</dbReference>
<accession>A0A316ALA4</accession>
<sequence>MKMQYLLLVLFFSSATIMAQPPEPPPGKRWVLNEAFSDEFNGTELDTTKWLNYHPTWKGRPPGLFLPSQVSVKDGYLQLKGGKMAKDSIIYNSAGEPMVFNVASGIVISKANDAYFGYYECRFKAAKTTMSSTFWLSTSTVSEGPEPCKDKYGLELDIQECIGREGEFDGKWFAKGMHSNGHFWYTDCEGKRHDYRSPEVRFPSDALESAAFNTYGGWWRDESGASFYYNRGEPKDMHFYDKVKSKPFDMPMTMRLASETYPTPWISLPTDEELADSTKNVCYYDWVRSYYLVDVAEPLKKGNRKNMGLLPESPDWPMFQEKVTFIKTTGPAQIGHELALNYMASKDRELCLVVSNEQGESIEEQILPVYAGYGQMAVTIRQPLAHGVYTAKVSIRPKGAKNNDRAYHHDSIAIEKTKGAL</sequence>
<dbReference type="Gene3D" id="2.60.120.200">
    <property type="match status" value="1"/>
</dbReference>
<dbReference type="PROSITE" id="PS51762">
    <property type="entry name" value="GH16_2"/>
    <property type="match status" value="1"/>
</dbReference>
<reference evidence="4 5" key="1">
    <citation type="submission" date="2018-03" db="EMBL/GenBank/DDBJ databases">
        <title>Genomic Encyclopedia of Archaeal and Bacterial Type Strains, Phase II (KMG-II): from individual species to whole genera.</title>
        <authorList>
            <person name="Goeker M."/>
        </authorList>
    </citation>
    <scope>NUCLEOTIDE SEQUENCE [LARGE SCALE GENOMIC DNA]</scope>
    <source>
        <strain evidence="4 5">DSM 100346</strain>
    </source>
</reference>
<feature type="domain" description="GH16" evidence="3">
    <location>
        <begin position="16"/>
        <end position="295"/>
    </location>
</feature>
<evidence type="ECO:0000256" key="1">
    <source>
        <dbReference type="ARBA" id="ARBA00006865"/>
    </source>
</evidence>
<keyword evidence="5" id="KW-1185">Reference proteome</keyword>
<comment type="caution">
    <text evidence="4">The sequence shown here is derived from an EMBL/GenBank/DDBJ whole genome shotgun (WGS) entry which is preliminary data.</text>
</comment>
<dbReference type="SUPFAM" id="SSF49899">
    <property type="entry name" value="Concanavalin A-like lectins/glucanases"/>
    <property type="match status" value="1"/>
</dbReference>
<evidence type="ECO:0000313" key="5">
    <source>
        <dbReference type="Proteomes" id="UP000245880"/>
    </source>
</evidence>
<gene>
    <name evidence="4" type="ORF">CLV98_105219</name>
</gene>
<evidence type="ECO:0000256" key="2">
    <source>
        <dbReference type="SAM" id="SignalP"/>
    </source>
</evidence>
<organism evidence="4 5">
    <name type="scientific">Dyadobacter jejuensis</name>
    <dbReference type="NCBI Taxonomy" id="1082580"/>
    <lineage>
        <taxon>Bacteria</taxon>
        <taxon>Pseudomonadati</taxon>
        <taxon>Bacteroidota</taxon>
        <taxon>Cytophagia</taxon>
        <taxon>Cytophagales</taxon>
        <taxon>Spirosomataceae</taxon>
        <taxon>Dyadobacter</taxon>
    </lineage>
</organism>
<dbReference type="InterPro" id="IPR013320">
    <property type="entry name" value="ConA-like_dom_sf"/>
</dbReference>
<feature type="signal peptide" evidence="2">
    <location>
        <begin position="1"/>
        <end position="19"/>
    </location>
</feature>
<dbReference type="RefSeq" id="WP_109674627.1">
    <property type="nucleotide sequence ID" value="NZ_QGDT01000005.1"/>
</dbReference>
<evidence type="ECO:0000313" key="4">
    <source>
        <dbReference type="EMBL" id="PWJ58039.1"/>
    </source>
</evidence>
<keyword evidence="2" id="KW-0732">Signal</keyword>
<protein>
    <submittedName>
        <fullName evidence="4">Beta-glucanase (GH16 family)</fullName>
    </submittedName>
</protein>
<proteinExistence type="inferred from homology"/>
<dbReference type="OrthoDB" id="1421570at2"/>
<dbReference type="InterPro" id="IPR000757">
    <property type="entry name" value="Beta-glucanase-like"/>
</dbReference>
<feature type="chain" id="PRO_5016318893" evidence="2">
    <location>
        <begin position="20"/>
        <end position="421"/>
    </location>
</feature>
<dbReference type="GO" id="GO:0005975">
    <property type="term" value="P:carbohydrate metabolic process"/>
    <property type="evidence" value="ECO:0007669"/>
    <property type="project" value="InterPro"/>
</dbReference>
<evidence type="ECO:0000259" key="3">
    <source>
        <dbReference type="PROSITE" id="PS51762"/>
    </source>
</evidence>
<dbReference type="AlphaFoldDB" id="A0A316ALA4"/>
<comment type="similarity">
    <text evidence="1">Belongs to the glycosyl hydrolase 16 family.</text>
</comment>
<dbReference type="Proteomes" id="UP000245880">
    <property type="component" value="Unassembled WGS sequence"/>
</dbReference>
<name>A0A316ALA4_9BACT</name>